<evidence type="ECO:0000313" key="13">
    <source>
        <dbReference type="EMBL" id="OAT53319.1"/>
    </source>
</evidence>
<comment type="function">
    <text evidence="4">Catalyzes the dehydration of D-mannonate.</text>
</comment>
<comment type="catalytic activity">
    <reaction evidence="1">
        <text>D-mannonate = 2-dehydro-3-deoxy-D-gluconate + H2O</text>
        <dbReference type="Rhea" id="RHEA:20097"/>
        <dbReference type="ChEBI" id="CHEBI:15377"/>
        <dbReference type="ChEBI" id="CHEBI:17767"/>
        <dbReference type="ChEBI" id="CHEBI:57990"/>
        <dbReference type="EC" id="4.2.1.8"/>
    </reaction>
</comment>
<evidence type="ECO:0000256" key="12">
    <source>
        <dbReference type="ARBA" id="ARBA00033474"/>
    </source>
</evidence>
<gene>
    <name evidence="13" type="ORF">M998_1007</name>
</gene>
<dbReference type="PATRIC" id="fig|1354272.4.peg.1030"/>
<evidence type="ECO:0000256" key="10">
    <source>
        <dbReference type="ARBA" id="ARBA00023211"/>
    </source>
</evidence>
<name>A0A1B7JZI5_9GAMM</name>
<dbReference type="UniPathway" id="UPA00246"/>
<dbReference type="EMBL" id="LXEW01000016">
    <property type="protein sequence ID" value="OAT53319.1"/>
    <property type="molecule type" value="Genomic_DNA"/>
</dbReference>
<dbReference type="PANTHER" id="PTHR30387:SF2">
    <property type="entry name" value="MANNONATE DEHYDRATASE"/>
    <property type="match status" value="1"/>
</dbReference>
<comment type="similarity">
    <text evidence="6">Belongs to the mannonate dehydratase family.</text>
</comment>
<dbReference type="Proteomes" id="UP000078224">
    <property type="component" value="Unassembled WGS sequence"/>
</dbReference>
<dbReference type="PANTHER" id="PTHR30387">
    <property type="entry name" value="MANNONATE DEHYDRATASE"/>
    <property type="match status" value="1"/>
</dbReference>
<keyword evidence="9" id="KW-0408">Iron</keyword>
<evidence type="ECO:0000256" key="8">
    <source>
        <dbReference type="ARBA" id="ARBA00016339"/>
    </source>
</evidence>
<dbReference type="AlphaFoldDB" id="A0A1B7JZI5"/>
<dbReference type="GO" id="GO:0030145">
    <property type="term" value="F:manganese ion binding"/>
    <property type="evidence" value="ECO:0007669"/>
    <property type="project" value="TreeGrafter"/>
</dbReference>
<evidence type="ECO:0000256" key="6">
    <source>
        <dbReference type="ARBA" id="ARBA00007389"/>
    </source>
</evidence>
<protein>
    <recommendedName>
        <fullName evidence="8">Mannonate dehydratase</fullName>
        <ecNumber evidence="7">4.2.1.8</ecNumber>
    </recommendedName>
    <alternativeName>
        <fullName evidence="12">D-mannonate hydro-lyase</fullName>
    </alternativeName>
</protein>
<evidence type="ECO:0000256" key="7">
    <source>
        <dbReference type="ARBA" id="ARBA00012927"/>
    </source>
</evidence>
<comment type="caution">
    <text evidence="13">The sequence shown here is derived from an EMBL/GenBank/DDBJ whole genome shotgun (WGS) entry which is preliminary data.</text>
</comment>
<comment type="pathway">
    <text evidence="5">Carbohydrate metabolism; pentose and glucuronate interconversion.</text>
</comment>
<keyword evidence="11 13" id="KW-0456">Lyase</keyword>
<dbReference type="GO" id="GO:0042840">
    <property type="term" value="P:D-glucuronate catabolic process"/>
    <property type="evidence" value="ECO:0007669"/>
    <property type="project" value="TreeGrafter"/>
</dbReference>
<evidence type="ECO:0000313" key="14">
    <source>
        <dbReference type="Proteomes" id="UP000078224"/>
    </source>
</evidence>
<evidence type="ECO:0000256" key="2">
    <source>
        <dbReference type="ARBA" id="ARBA00001936"/>
    </source>
</evidence>
<dbReference type="InterPro" id="IPR036237">
    <property type="entry name" value="Xyl_isomerase-like_sf"/>
</dbReference>
<dbReference type="RefSeq" id="WP_068907869.1">
    <property type="nucleotide sequence ID" value="NZ_LXEW01000016.1"/>
</dbReference>
<accession>A0A1B7JZI5</accession>
<sequence>MKLGFGLYRHMLNDEHYAFAKQCGATHIVVHMVDYFNNNDRFSRSDQPIGDNEGWGTAIGDIWSIEELIKIRDRMQEFGLTFYAIENFDPCHWDDILFDGPKKLDQLEIVKNIIRNVGKAGIPVFGYNFSLAGVAGRVIENKARGGAQTVGLSGITEDILKPMPNNMAWNMSISSQGDGYRPETTTKQLWERLTCFLNNIIPVAEESGVRLAAHPDDPPLDFVRGQPRLVNQPHLYQKLLDINPSKSNALEFCLGTIAEMSEGNVYEAVQQYASQDAMAYVHFRNVKGKVPHYHETFIDEGDIDMLKILTILKENNYTGVLIPDHTPQMACDAPWHAGMAYAMGYMQALLKVLK</sequence>
<dbReference type="Gene3D" id="3.20.20.150">
    <property type="entry name" value="Divalent-metal-dependent TIM barrel enzymes"/>
    <property type="match status" value="1"/>
</dbReference>
<dbReference type="GO" id="GO:0008198">
    <property type="term" value="F:ferrous iron binding"/>
    <property type="evidence" value="ECO:0007669"/>
    <property type="project" value="TreeGrafter"/>
</dbReference>
<keyword evidence="10" id="KW-0464">Manganese</keyword>
<dbReference type="SUPFAM" id="SSF51658">
    <property type="entry name" value="Xylose isomerase-like"/>
    <property type="match status" value="1"/>
</dbReference>
<keyword evidence="14" id="KW-1185">Reference proteome</keyword>
<dbReference type="InterPro" id="IPR004628">
    <property type="entry name" value="Man_deHydtase"/>
</dbReference>
<comment type="cofactor">
    <cofactor evidence="3">
        <name>Fe(2+)</name>
        <dbReference type="ChEBI" id="CHEBI:29033"/>
    </cofactor>
</comment>
<reference evidence="13 14" key="1">
    <citation type="submission" date="2016-04" db="EMBL/GenBank/DDBJ databases">
        <title>ATOL: Assembling a taxonomically balanced genome-scale reconstruction of the evolutionary history of the Enterobacteriaceae.</title>
        <authorList>
            <person name="Plunkett G.III."/>
            <person name="Neeno-Eckwall E.C."/>
            <person name="Glasner J.D."/>
            <person name="Perna N.T."/>
        </authorList>
    </citation>
    <scope>NUCLEOTIDE SEQUENCE [LARGE SCALE GENOMIC DNA]</scope>
    <source>
        <strain evidence="13 14">ATCC 35613</strain>
    </source>
</reference>
<evidence type="ECO:0000256" key="9">
    <source>
        <dbReference type="ARBA" id="ARBA00023004"/>
    </source>
</evidence>
<dbReference type="GO" id="GO:0008927">
    <property type="term" value="F:mannonate dehydratase activity"/>
    <property type="evidence" value="ECO:0007669"/>
    <property type="project" value="UniProtKB-EC"/>
</dbReference>
<organism evidence="13 14">
    <name type="scientific">Providencia heimbachae ATCC 35613</name>
    <dbReference type="NCBI Taxonomy" id="1354272"/>
    <lineage>
        <taxon>Bacteria</taxon>
        <taxon>Pseudomonadati</taxon>
        <taxon>Pseudomonadota</taxon>
        <taxon>Gammaproteobacteria</taxon>
        <taxon>Enterobacterales</taxon>
        <taxon>Morganellaceae</taxon>
        <taxon>Providencia</taxon>
    </lineage>
</organism>
<proteinExistence type="inferred from homology"/>
<evidence type="ECO:0000256" key="11">
    <source>
        <dbReference type="ARBA" id="ARBA00023239"/>
    </source>
</evidence>
<evidence type="ECO:0000256" key="3">
    <source>
        <dbReference type="ARBA" id="ARBA00001954"/>
    </source>
</evidence>
<dbReference type="Pfam" id="PF03786">
    <property type="entry name" value="UxuA"/>
    <property type="match status" value="1"/>
</dbReference>
<dbReference type="OrthoDB" id="9780250at2"/>
<evidence type="ECO:0000256" key="5">
    <source>
        <dbReference type="ARBA" id="ARBA00004892"/>
    </source>
</evidence>
<dbReference type="EC" id="4.2.1.8" evidence="7"/>
<comment type="cofactor">
    <cofactor evidence="2">
        <name>Mn(2+)</name>
        <dbReference type="ChEBI" id="CHEBI:29035"/>
    </cofactor>
</comment>
<evidence type="ECO:0000256" key="1">
    <source>
        <dbReference type="ARBA" id="ARBA00001794"/>
    </source>
</evidence>
<evidence type="ECO:0000256" key="4">
    <source>
        <dbReference type="ARBA" id="ARBA00002713"/>
    </source>
</evidence>